<sequence>MALIENLNLWPPSNLQRNLALNPPPKLFNFKPSATHSIRKPLHTCRCSLVNEQQQQQAPFTDQEKQLIDALIGIQGRGKSASPQQLNDVERAVQVLEGQDGVGDPTSSGLIEGRWQLMFTTRPGTASPIQRTFVGVDFFSVFQEVYLRTNDPRVSNIVKFSDWIGELKVEAAASIKDGKRILFQFDRAAFSFKFLPFKVPYPVPFRLLGDEAKGWLDTTYLSHSGNLRISRGNKFLLRKCSNVSVVQGTTFVLQKKTDPRQKLLAAISTGTGVEEAIDEFISLSKSVAKDEPVLLEGEWQMIWSSQVETDSWLENAGNGLMGSQIVKNEQMKFLVSILPGIRFSMIGKFVKSGTKTYDVTMNDAALIVGPFGYPLEMENKINMELLYNDDKIRISKGYNNILFVHLRASDGSK</sequence>
<dbReference type="InterPro" id="IPR039633">
    <property type="entry name" value="PAP"/>
</dbReference>
<dbReference type="AlphaFoldDB" id="A0A2P5XQK0"/>
<name>A0A2P5XQK0_GOSBA</name>
<dbReference type="Proteomes" id="UP000239757">
    <property type="component" value="Unassembled WGS sequence"/>
</dbReference>
<feature type="domain" description="Plastid lipid-associated protein/fibrillin conserved" evidence="5">
    <location>
        <begin position="63"/>
        <end position="234"/>
    </location>
</feature>
<protein>
    <recommendedName>
        <fullName evidence="5">Plastid lipid-associated protein/fibrillin conserved domain-containing protein</fullName>
    </recommendedName>
</protein>
<dbReference type="GO" id="GO:0009536">
    <property type="term" value="C:plastid"/>
    <property type="evidence" value="ECO:0007669"/>
    <property type="project" value="UniProtKB-SubCell"/>
</dbReference>
<accession>A0A2P5XQK0</accession>
<evidence type="ECO:0000256" key="4">
    <source>
        <dbReference type="ARBA" id="ARBA00022946"/>
    </source>
</evidence>
<comment type="subcellular location">
    <subcellularLocation>
        <location evidence="1">Plastid</location>
    </subcellularLocation>
</comment>
<dbReference type="PANTHER" id="PTHR31906">
    <property type="entry name" value="PLASTID-LIPID-ASSOCIATED PROTEIN 4, CHLOROPLASTIC-RELATED"/>
    <property type="match status" value="1"/>
</dbReference>
<dbReference type="InterPro" id="IPR006843">
    <property type="entry name" value="PAP/fibrillin_dom"/>
</dbReference>
<dbReference type="OrthoDB" id="348976at2759"/>
<dbReference type="Pfam" id="PF04755">
    <property type="entry name" value="PAP_fibrillin"/>
    <property type="match status" value="1"/>
</dbReference>
<proteinExistence type="inferred from homology"/>
<evidence type="ECO:0000256" key="3">
    <source>
        <dbReference type="ARBA" id="ARBA00022640"/>
    </source>
</evidence>
<evidence type="ECO:0000256" key="1">
    <source>
        <dbReference type="ARBA" id="ARBA00004474"/>
    </source>
</evidence>
<dbReference type="EMBL" id="KZ664425">
    <property type="protein sequence ID" value="PPS05617.1"/>
    <property type="molecule type" value="Genomic_DNA"/>
</dbReference>
<gene>
    <name evidence="6" type="ORF">GOBAR_AA15032</name>
</gene>
<comment type="similarity">
    <text evidence="2">Belongs to the PAP/fibrillin family.</text>
</comment>
<evidence type="ECO:0000313" key="7">
    <source>
        <dbReference type="Proteomes" id="UP000239757"/>
    </source>
</evidence>
<organism evidence="6 7">
    <name type="scientific">Gossypium barbadense</name>
    <name type="common">Sea Island cotton</name>
    <name type="synonym">Hibiscus barbadensis</name>
    <dbReference type="NCBI Taxonomy" id="3634"/>
    <lineage>
        <taxon>Eukaryota</taxon>
        <taxon>Viridiplantae</taxon>
        <taxon>Streptophyta</taxon>
        <taxon>Embryophyta</taxon>
        <taxon>Tracheophyta</taxon>
        <taxon>Spermatophyta</taxon>
        <taxon>Magnoliopsida</taxon>
        <taxon>eudicotyledons</taxon>
        <taxon>Gunneridae</taxon>
        <taxon>Pentapetalae</taxon>
        <taxon>rosids</taxon>
        <taxon>malvids</taxon>
        <taxon>Malvales</taxon>
        <taxon>Malvaceae</taxon>
        <taxon>Malvoideae</taxon>
        <taxon>Gossypium</taxon>
    </lineage>
</organism>
<evidence type="ECO:0000259" key="5">
    <source>
        <dbReference type="Pfam" id="PF04755"/>
    </source>
</evidence>
<keyword evidence="4" id="KW-0809">Transit peptide</keyword>
<reference evidence="6 7" key="1">
    <citation type="submission" date="2015-01" db="EMBL/GenBank/DDBJ databases">
        <title>Genome of allotetraploid Gossypium barbadense reveals genomic plasticity and fiber elongation in cotton evolution.</title>
        <authorList>
            <person name="Chen X."/>
            <person name="Liu X."/>
            <person name="Zhao B."/>
            <person name="Zheng H."/>
            <person name="Hu Y."/>
            <person name="Lu G."/>
            <person name="Yang C."/>
            <person name="Chen J."/>
            <person name="Shan C."/>
            <person name="Zhang L."/>
            <person name="Zhou Y."/>
            <person name="Wang L."/>
            <person name="Guo W."/>
            <person name="Bai Y."/>
            <person name="Ruan J."/>
            <person name="Shangguan X."/>
            <person name="Mao Y."/>
            <person name="Jiang J."/>
            <person name="Zhu Y."/>
            <person name="Lei J."/>
            <person name="Kang H."/>
            <person name="Chen S."/>
            <person name="He X."/>
            <person name="Wang R."/>
            <person name="Wang Y."/>
            <person name="Chen J."/>
            <person name="Wang L."/>
            <person name="Yu S."/>
            <person name="Wang B."/>
            <person name="Wei J."/>
            <person name="Song S."/>
            <person name="Lu X."/>
            <person name="Gao Z."/>
            <person name="Gu W."/>
            <person name="Deng X."/>
            <person name="Ma D."/>
            <person name="Wang S."/>
            <person name="Liang W."/>
            <person name="Fang L."/>
            <person name="Cai C."/>
            <person name="Zhu X."/>
            <person name="Zhou B."/>
            <person name="Zhang Y."/>
            <person name="Chen Z."/>
            <person name="Xu S."/>
            <person name="Zhu R."/>
            <person name="Wang S."/>
            <person name="Zhang T."/>
            <person name="Zhao G."/>
        </authorList>
    </citation>
    <scope>NUCLEOTIDE SEQUENCE [LARGE SCALE GENOMIC DNA]</scope>
    <source>
        <strain evidence="7">cv. Xinhai21</strain>
        <tissue evidence="6">Leaf</tissue>
    </source>
</reference>
<evidence type="ECO:0000256" key="2">
    <source>
        <dbReference type="ARBA" id="ARBA00005845"/>
    </source>
</evidence>
<keyword evidence="3" id="KW-0934">Plastid</keyword>
<evidence type="ECO:0000313" key="6">
    <source>
        <dbReference type="EMBL" id="PPS05617.1"/>
    </source>
</evidence>